<evidence type="ECO:0000256" key="1">
    <source>
        <dbReference type="SAM" id="Phobius"/>
    </source>
</evidence>
<reference evidence="2 3" key="1">
    <citation type="journal article" date="2019" name="Int. J. Syst. Evol. Microbiol.">
        <title>The Global Catalogue of Microorganisms (GCM) 10K type strain sequencing project: providing services to taxonomists for standard genome sequencing and annotation.</title>
        <authorList>
            <consortium name="The Broad Institute Genomics Platform"/>
            <consortium name="The Broad Institute Genome Sequencing Center for Infectious Disease"/>
            <person name="Wu L."/>
            <person name="Ma J."/>
        </authorList>
    </citation>
    <scope>NUCLEOTIDE SEQUENCE [LARGE SCALE GENOMIC DNA]</scope>
    <source>
        <strain evidence="2 3">YIM 94188</strain>
    </source>
</reference>
<sequence>MPSPDGPSTKNQALVTALQWGLVQTFVLDTLGRLLRNYYRASTDAFFPPDWVASIQFAAPLGLLVGSISGYRWVTSGRAATLASAHRNRVVFVGSLLAGWTLAIVPTMAFQWLLGDQLFSTPYFVLPTLTAVAVFVGSYLLAYRVDPKWYRRHRTQLLGAVKGAFTGLVMGFIGFIAYAGYLAATQTNYSISGGPGIVVAVGLGAIAGYLLTDTERSGDRSTEFVVLLILFVLTFSLVTTLGMVILGVVGVPLFGFSSSFILPLIPLVLALALAGYLAYGVRTTFYQRFVGR</sequence>
<keyword evidence="3" id="KW-1185">Reference proteome</keyword>
<feature type="transmembrane region" description="Helical" evidence="1">
    <location>
        <begin position="124"/>
        <end position="143"/>
    </location>
</feature>
<name>A0ABD5TSV8_9EURY</name>
<keyword evidence="1" id="KW-0472">Membrane</keyword>
<dbReference type="RefSeq" id="WP_379692107.1">
    <property type="nucleotide sequence ID" value="NZ_JBHSXH010000004.1"/>
</dbReference>
<dbReference type="EMBL" id="JBHSXH010000004">
    <property type="protein sequence ID" value="MFC6823658.1"/>
    <property type="molecule type" value="Genomic_DNA"/>
</dbReference>
<organism evidence="2 3">
    <name type="scientific">Halopelagius fulvigenes</name>
    <dbReference type="NCBI Taxonomy" id="1198324"/>
    <lineage>
        <taxon>Archaea</taxon>
        <taxon>Methanobacteriati</taxon>
        <taxon>Methanobacteriota</taxon>
        <taxon>Stenosarchaea group</taxon>
        <taxon>Halobacteria</taxon>
        <taxon>Halobacteriales</taxon>
        <taxon>Haloferacaceae</taxon>
    </lineage>
</organism>
<keyword evidence="1" id="KW-0812">Transmembrane</keyword>
<feature type="transmembrane region" description="Helical" evidence="1">
    <location>
        <begin position="260"/>
        <end position="279"/>
    </location>
</feature>
<gene>
    <name evidence="2" type="ORF">ACFQEV_01365</name>
</gene>
<protein>
    <submittedName>
        <fullName evidence="2">Uncharacterized protein</fullName>
    </submittedName>
</protein>
<feature type="transmembrane region" description="Helical" evidence="1">
    <location>
        <begin position="189"/>
        <end position="212"/>
    </location>
</feature>
<dbReference type="Proteomes" id="UP001596408">
    <property type="component" value="Unassembled WGS sequence"/>
</dbReference>
<feature type="transmembrane region" description="Helical" evidence="1">
    <location>
        <begin position="224"/>
        <end position="254"/>
    </location>
</feature>
<feature type="transmembrane region" description="Helical" evidence="1">
    <location>
        <begin position="51"/>
        <end position="69"/>
    </location>
</feature>
<evidence type="ECO:0000313" key="2">
    <source>
        <dbReference type="EMBL" id="MFC6823658.1"/>
    </source>
</evidence>
<accession>A0ABD5TSV8</accession>
<feature type="transmembrane region" description="Helical" evidence="1">
    <location>
        <begin position="90"/>
        <end position="112"/>
    </location>
</feature>
<evidence type="ECO:0000313" key="3">
    <source>
        <dbReference type="Proteomes" id="UP001596408"/>
    </source>
</evidence>
<comment type="caution">
    <text evidence="2">The sequence shown here is derived from an EMBL/GenBank/DDBJ whole genome shotgun (WGS) entry which is preliminary data.</text>
</comment>
<proteinExistence type="predicted"/>
<keyword evidence="1" id="KW-1133">Transmembrane helix</keyword>
<dbReference type="AlphaFoldDB" id="A0ABD5TSV8"/>
<feature type="transmembrane region" description="Helical" evidence="1">
    <location>
        <begin position="164"/>
        <end position="183"/>
    </location>
</feature>